<dbReference type="AlphaFoldDB" id="A0A504JJZ3"/>
<accession>A0A504JJZ3</accession>
<evidence type="ECO:0000256" key="1">
    <source>
        <dbReference type="ARBA" id="ARBA00008791"/>
    </source>
</evidence>
<gene>
    <name evidence="3" type="ORF">FHK87_05615</name>
</gene>
<dbReference type="SUPFAM" id="SSF52402">
    <property type="entry name" value="Adenine nucleotide alpha hydrolases-like"/>
    <property type="match status" value="2"/>
</dbReference>
<dbReference type="CDD" id="cd00293">
    <property type="entry name" value="USP-like"/>
    <property type="match status" value="1"/>
</dbReference>
<name>A0A504JJZ3_9FLAO</name>
<evidence type="ECO:0000313" key="3">
    <source>
        <dbReference type="EMBL" id="TPN87069.1"/>
    </source>
</evidence>
<dbReference type="Gene3D" id="3.40.50.12370">
    <property type="match status" value="1"/>
</dbReference>
<keyword evidence="4" id="KW-1185">Reference proteome</keyword>
<dbReference type="PANTHER" id="PTHR46268:SF6">
    <property type="entry name" value="UNIVERSAL STRESS PROTEIN UP12"/>
    <property type="match status" value="1"/>
</dbReference>
<comment type="caution">
    <text evidence="3">The sequence shown here is derived from an EMBL/GenBank/DDBJ whole genome shotgun (WGS) entry which is preliminary data.</text>
</comment>
<organism evidence="3 4">
    <name type="scientific">Aquimarina algicola</name>
    <dbReference type="NCBI Taxonomy" id="2589995"/>
    <lineage>
        <taxon>Bacteria</taxon>
        <taxon>Pseudomonadati</taxon>
        <taxon>Bacteroidota</taxon>
        <taxon>Flavobacteriia</taxon>
        <taxon>Flavobacteriales</taxon>
        <taxon>Flavobacteriaceae</taxon>
        <taxon>Aquimarina</taxon>
    </lineage>
</organism>
<dbReference type="PRINTS" id="PR01438">
    <property type="entry name" value="UNVRSLSTRESS"/>
</dbReference>
<dbReference type="OrthoDB" id="9788959at2"/>
<dbReference type="EMBL" id="VFWZ01000002">
    <property type="protein sequence ID" value="TPN87069.1"/>
    <property type="molecule type" value="Genomic_DNA"/>
</dbReference>
<reference evidence="3 4" key="1">
    <citation type="submission" date="2019-06" db="EMBL/GenBank/DDBJ databases">
        <authorList>
            <person name="Meng X."/>
        </authorList>
    </citation>
    <scope>NUCLEOTIDE SEQUENCE [LARGE SCALE GENOMIC DNA]</scope>
    <source>
        <strain evidence="3 4">M625</strain>
    </source>
</reference>
<dbReference type="InterPro" id="IPR006016">
    <property type="entry name" value="UspA"/>
</dbReference>
<proteinExistence type="inferred from homology"/>
<dbReference type="RefSeq" id="WP_140591170.1">
    <property type="nucleotide sequence ID" value="NZ_VFWZ01000002.1"/>
</dbReference>
<evidence type="ECO:0000313" key="4">
    <source>
        <dbReference type="Proteomes" id="UP000315540"/>
    </source>
</evidence>
<dbReference type="InterPro" id="IPR006015">
    <property type="entry name" value="Universal_stress_UspA"/>
</dbReference>
<comment type="similarity">
    <text evidence="1">Belongs to the universal stress protein A family.</text>
</comment>
<sequence>MKRILVPIDFSTNALNALEYARELFNNEECIFFLLNVYVSNRSAMLSEEYNDTILDKMSDESEHELEVLLKKLIKNNNYSNHEFKAISVTDTLLKAINHVSISKKINYIVMGTKGAKGAKEIFLGSNTVKVINGINKCPIIVVPQNYIPKPPSLIAFSTNFKRTFYQNELEPLIEIVLSKGSKINIARIMDEEYLTNRQNINKETLKGLFHNLDYIFCKIDVGNSEAEALRNFTMQTESDLIVLIHHKQNFFQKLLEEDVVDKISFNSVLPILILPELK</sequence>
<feature type="domain" description="UspA" evidence="2">
    <location>
        <begin position="1"/>
        <end position="144"/>
    </location>
</feature>
<dbReference type="PANTHER" id="PTHR46268">
    <property type="entry name" value="STRESS RESPONSE PROTEIN NHAX"/>
    <property type="match status" value="1"/>
</dbReference>
<evidence type="ECO:0000259" key="2">
    <source>
        <dbReference type="Pfam" id="PF00582"/>
    </source>
</evidence>
<dbReference type="Pfam" id="PF00582">
    <property type="entry name" value="Usp"/>
    <property type="match status" value="1"/>
</dbReference>
<dbReference type="Proteomes" id="UP000315540">
    <property type="component" value="Unassembled WGS sequence"/>
</dbReference>
<protein>
    <submittedName>
        <fullName evidence="3">Universal stress protein</fullName>
    </submittedName>
</protein>